<feature type="compositionally biased region" description="Acidic residues" evidence="10">
    <location>
        <begin position="392"/>
        <end position="403"/>
    </location>
</feature>
<name>A0A9N8VLU3_9GLOM</name>
<evidence type="ECO:0000256" key="3">
    <source>
        <dbReference type="ARBA" id="ARBA00022491"/>
    </source>
</evidence>
<dbReference type="Proteomes" id="UP000789831">
    <property type="component" value="Unassembled WGS sequence"/>
</dbReference>
<keyword evidence="4" id="KW-0378">Hydrolase</keyword>
<comment type="caution">
    <text evidence="12">The sequence shown here is derived from an EMBL/GenBank/DDBJ whole genome shotgun (WGS) entry which is preliminary data.</text>
</comment>
<keyword evidence="7" id="KW-0804">Transcription</keyword>
<dbReference type="PRINTS" id="PR01271">
    <property type="entry name" value="HISDACETLASE"/>
</dbReference>
<evidence type="ECO:0000256" key="10">
    <source>
        <dbReference type="SAM" id="MobiDB-lite"/>
    </source>
</evidence>
<feature type="region of interest" description="Disordered" evidence="10">
    <location>
        <begin position="390"/>
        <end position="411"/>
    </location>
</feature>
<comment type="similarity">
    <text evidence="9">Belongs to the histone deacetylase family. HD Type 1 subfamily.</text>
</comment>
<dbReference type="GO" id="GO:0141221">
    <property type="term" value="F:histone deacetylase activity, hydrolytic mechanism"/>
    <property type="evidence" value="ECO:0007669"/>
    <property type="project" value="UniProtKB-EC"/>
</dbReference>
<dbReference type="FunFam" id="3.40.800.20:FF:000001">
    <property type="entry name" value="Histone deacetylase"/>
    <property type="match status" value="1"/>
</dbReference>
<gene>
    <name evidence="12" type="ORF">AGERDE_LOCUS1900</name>
</gene>
<reference evidence="12" key="1">
    <citation type="submission" date="2021-06" db="EMBL/GenBank/DDBJ databases">
        <authorList>
            <person name="Kallberg Y."/>
            <person name="Tangrot J."/>
            <person name="Rosling A."/>
        </authorList>
    </citation>
    <scope>NUCLEOTIDE SEQUENCE</scope>
    <source>
        <strain evidence="12">MT106</strain>
    </source>
</reference>
<dbReference type="PANTHER" id="PTHR10625:SF10">
    <property type="entry name" value="HISTONE DEACETYLASE HDAC1"/>
    <property type="match status" value="1"/>
</dbReference>
<keyword evidence="3" id="KW-0678">Repressor</keyword>
<evidence type="ECO:0000313" key="13">
    <source>
        <dbReference type="Proteomes" id="UP000789831"/>
    </source>
</evidence>
<evidence type="ECO:0000313" key="12">
    <source>
        <dbReference type="EMBL" id="CAG8454144.1"/>
    </source>
</evidence>
<organism evidence="12 13">
    <name type="scientific">Ambispora gerdemannii</name>
    <dbReference type="NCBI Taxonomy" id="144530"/>
    <lineage>
        <taxon>Eukaryota</taxon>
        <taxon>Fungi</taxon>
        <taxon>Fungi incertae sedis</taxon>
        <taxon>Mucoromycota</taxon>
        <taxon>Glomeromycotina</taxon>
        <taxon>Glomeromycetes</taxon>
        <taxon>Archaeosporales</taxon>
        <taxon>Ambisporaceae</taxon>
        <taxon>Ambispora</taxon>
    </lineage>
</organism>
<keyword evidence="6" id="KW-0805">Transcription regulation</keyword>
<dbReference type="Pfam" id="PF00850">
    <property type="entry name" value="Hist_deacetyl"/>
    <property type="match status" value="1"/>
</dbReference>
<keyword evidence="5" id="KW-0156">Chromatin regulator</keyword>
<evidence type="ECO:0000256" key="4">
    <source>
        <dbReference type="ARBA" id="ARBA00022801"/>
    </source>
</evidence>
<evidence type="ECO:0000256" key="7">
    <source>
        <dbReference type="ARBA" id="ARBA00023163"/>
    </source>
</evidence>
<dbReference type="Gene3D" id="3.40.800.20">
    <property type="entry name" value="Histone deacetylase domain"/>
    <property type="match status" value="1"/>
</dbReference>
<dbReference type="GO" id="GO:0032221">
    <property type="term" value="C:Rpd3S complex"/>
    <property type="evidence" value="ECO:0007669"/>
    <property type="project" value="UniProtKB-ARBA"/>
</dbReference>
<dbReference type="GO" id="GO:0070210">
    <property type="term" value="C:Rpd3L-Expanded complex"/>
    <property type="evidence" value="ECO:0007669"/>
    <property type="project" value="TreeGrafter"/>
</dbReference>
<sequence>MTSDTKKRINYFYDEKITEYFHGSGHPMKPMRVKMTHSLVMAYGLYKKMEIFRARPGIVDELTQFHTDEYIAFLGKVTPNNADDHLKEQVKFSVGDDCPVFDGLLEYCQITAGGSLEGAARLNYGLCDIAVNWAGGLHHAKKAEASGFCYVNDIVIAILELLRHHSRVLYIDIDVHHGDGVEEAFYTTDRVMTLSFHNYGDFFPGTGDIHDIGYGKGKYHAVNVPLREGIDDVTYKTIFEPIVTHVIEWYQPSVIVLQCGADSLSGDRLGTFNLTTRGHGDCVRFVKKFNIPMLVLGGGGYTIRNVSRCWAYETAVVVDKEVPIELPHTEFYEYYGPEYKLHCPPSNMENMNSPDYLETIKLKIYEHLDRSRHTPSVQMQERSWDKRIVPDNEYEESDDEEMEGNGTNSRKSRIPYVRTYRYKLLYDQSSKDKHKNNNNIHTLATTTTAEIVDQMEIDNIPGPSSADAVVPPVNVAATTTDAASESHTDQATNSVTEDPALAPDSMVDGDDDNKINTTTATTSAATTSANTTNNELSSLSSSTTTADAPTVPAPVSIASPNEVTIVTTATNQESNHLPETE</sequence>
<dbReference type="InterPro" id="IPR000286">
    <property type="entry name" value="HDACs"/>
</dbReference>
<dbReference type="InterPro" id="IPR023696">
    <property type="entry name" value="Ureohydrolase_dom_sf"/>
</dbReference>
<keyword evidence="13" id="KW-1185">Reference proteome</keyword>
<evidence type="ECO:0000256" key="9">
    <source>
        <dbReference type="ARBA" id="ARBA00061569"/>
    </source>
</evidence>
<dbReference type="InterPro" id="IPR003084">
    <property type="entry name" value="HDAC_I/II"/>
</dbReference>
<dbReference type="OrthoDB" id="1918432at2759"/>
<feature type="region of interest" description="Disordered" evidence="10">
    <location>
        <begin position="478"/>
        <end position="559"/>
    </location>
</feature>
<dbReference type="GO" id="GO:0031507">
    <property type="term" value="P:heterochromatin formation"/>
    <property type="evidence" value="ECO:0007669"/>
    <property type="project" value="TreeGrafter"/>
</dbReference>
<accession>A0A9N8VLU3</accession>
<evidence type="ECO:0000256" key="6">
    <source>
        <dbReference type="ARBA" id="ARBA00023015"/>
    </source>
</evidence>
<evidence type="ECO:0000256" key="2">
    <source>
        <dbReference type="ARBA" id="ARBA00012111"/>
    </source>
</evidence>
<evidence type="ECO:0000259" key="11">
    <source>
        <dbReference type="Pfam" id="PF00850"/>
    </source>
</evidence>
<dbReference type="AlphaFoldDB" id="A0A9N8VLU3"/>
<dbReference type="InterPro" id="IPR037138">
    <property type="entry name" value="His_deacetylse_dom_sf"/>
</dbReference>
<feature type="domain" description="Histone deacetylase" evidence="11">
    <location>
        <begin position="26"/>
        <end position="316"/>
    </location>
</feature>
<dbReference type="SUPFAM" id="SSF52768">
    <property type="entry name" value="Arginase/deacetylase"/>
    <property type="match status" value="1"/>
</dbReference>
<comment type="subcellular location">
    <subcellularLocation>
        <location evidence="1">Nucleus</location>
    </subcellularLocation>
</comment>
<evidence type="ECO:0000256" key="8">
    <source>
        <dbReference type="ARBA" id="ARBA00023242"/>
    </source>
</evidence>
<evidence type="ECO:0000256" key="5">
    <source>
        <dbReference type="ARBA" id="ARBA00022853"/>
    </source>
</evidence>
<evidence type="ECO:0000256" key="1">
    <source>
        <dbReference type="ARBA" id="ARBA00004123"/>
    </source>
</evidence>
<dbReference type="EMBL" id="CAJVPL010000143">
    <property type="protein sequence ID" value="CAG8454144.1"/>
    <property type="molecule type" value="Genomic_DNA"/>
</dbReference>
<dbReference type="PANTHER" id="PTHR10625">
    <property type="entry name" value="HISTONE DEACETYLASE HDAC1-RELATED"/>
    <property type="match status" value="1"/>
</dbReference>
<proteinExistence type="inferred from homology"/>
<dbReference type="EC" id="3.5.1.98" evidence="2"/>
<keyword evidence="8" id="KW-0539">Nucleus</keyword>
<dbReference type="PRINTS" id="PR01270">
    <property type="entry name" value="HDASUPER"/>
</dbReference>
<feature type="compositionally biased region" description="Low complexity" evidence="10">
    <location>
        <begin position="516"/>
        <end position="546"/>
    </location>
</feature>
<dbReference type="InterPro" id="IPR023801">
    <property type="entry name" value="His_deacetylse_dom"/>
</dbReference>
<protein>
    <recommendedName>
        <fullName evidence="2">histone deacetylase</fullName>
        <ecNumber evidence="2">3.5.1.98</ecNumber>
    </recommendedName>
</protein>